<dbReference type="Proteomes" id="UP001595973">
    <property type="component" value="Unassembled WGS sequence"/>
</dbReference>
<dbReference type="SUPFAM" id="SSF141086">
    <property type="entry name" value="Agglutinin HPA-like"/>
    <property type="match status" value="1"/>
</dbReference>
<name>A0ABV9KMV4_9RHOB</name>
<dbReference type="PANTHER" id="PTHR46938:SF1">
    <property type="entry name" value="DISCOIDIN-1 SUBUNIT A-RELATED"/>
    <property type="match status" value="1"/>
</dbReference>
<evidence type="ECO:0000259" key="1">
    <source>
        <dbReference type="Pfam" id="PF09458"/>
    </source>
</evidence>
<accession>A0ABV9KMV4</accession>
<dbReference type="InterPro" id="IPR052487">
    <property type="entry name" value="Galactose-binding_lectin"/>
</dbReference>
<dbReference type="EMBL" id="JBHSGI010000033">
    <property type="protein sequence ID" value="MFC4671303.1"/>
    <property type="molecule type" value="Genomic_DNA"/>
</dbReference>
<gene>
    <name evidence="2" type="ORF">ACFO5X_22315</name>
</gene>
<dbReference type="PANTHER" id="PTHR46938">
    <property type="entry name" value="DISCOIDIN-1 SUBUNIT A-RELATED-RELATED"/>
    <property type="match status" value="1"/>
</dbReference>
<feature type="domain" description="H-type lectin" evidence="1">
    <location>
        <begin position="39"/>
        <end position="104"/>
    </location>
</feature>
<dbReference type="InterPro" id="IPR019019">
    <property type="entry name" value="H-type_lectin_domain"/>
</dbReference>
<proteinExistence type="predicted"/>
<dbReference type="InterPro" id="IPR037221">
    <property type="entry name" value="H-type_lectin_dom_sf"/>
</dbReference>
<protein>
    <submittedName>
        <fullName evidence="2">H-type lectin domain-containing protein</fullName>
    </submittedName>
</protein>
<dbReference type="Gene3D" id="2.60.40.2080">
    <property type="match status" value="1"/>
</dbReference>
<evidence type="ECO:0000313" key="3">
    <source>
        <dbReference type="Proteomes" id="UP001595973"/>
    </source>
</evidence>
<organism evidence="2 3">
    <name type="scientific">Seohaeicola nanhaiensis</name>
    <dbReference type="NCBI Taxonomy" id="1387282"/>
    <lineage>
        <taxon>Bacteria</taxon>
        <taxon>Pseudomonadati</taxon>
        <taxon>Pseudomonadota</taxon>
        <taxon>Alphaproteobacteria</taxon>
        <taxon>Rhodobacterales</taxon>
        <taxon>Roseobacteraceae</taxon>
        <taxon>Seohaeicola</taxon>
    </lineage>
</organism>
<reference evidence="3" key="1">
    <citation type="journal article" date="2019" name="Int. J. Syst. Evol. Microbiol.">
        <title>The Global Catalogue of Microorganisms (GCM) 10K type strain sequencing project: providing services to taxonomists for standard genome sequencing and annotation.</title>
        <authorList>
            <consortium name="The Broad Institute Genomics Platform"/>
            <consortium name="The Broad Institute Genome Sequencing Center for Infectious Disease"/>
            <person name="Wu L."/>
            <person name="Ma J."/>
        </authorList>
    </citation>
    <scope>NUCLEOTIDE SEQUENCE [LARGE SCALE GENOMIC DNA]</scope>
    <source>
        <strain evidence="3">CGMCC 4.7283</strain>
    </source>
</reference>
<keyword evidence="3" id="KW-1185">Reference proteome</keyword>
<evidence type="ECO:0000313" key="2">
    <source>
        <dbReference type="EMBL" id="MFC4671303.1"/>
    </source>
</evidence>
<dbReference type="Pfam" id="PF09458">
    <property type="entry name" value="H_lectin"/>
    <property type="match status" value="1"/>
</dbReference>
<dbReference type="RefSeq" id="WP_380721697.1">
    <property type="nucleotide sequence ID" value="NZ_JBHSGI010000033.1"/>
</dbReference>
<comment type="caution">
    <text evidence="2">The sequence shown here is derived from an EMBL/GenBank/DDBJ whole genome shotgun (WGS) entry which is preliminary data.</text>
</comment>
<sequence length="116" mass="13098">MKRLRSHLVGIDQGDLVLFADFENGGDMWTGSGPRERRQSVVFSQAFRSPPTVQVVPSLWDMDTKSAIRAELVTENVTERGFDVVFRTWLDSRVARLRAGWTAIGELAGEDDWDVD</sequence>